<gene>
    <name evidence="6" type="ORF">HER39_07405</name>
</gene>
<keyword evidence="2" id="KW-0378">Hydrolase</keyword>
<sequence length="305" mass="32282">METIQAEHPRPNHFILHMSDTHLLGGPEPLYGVVDSTARLRGIYEDLEASGVRPEAVVFTGDLADRGEARAYAKLRSIVEPAATKLDAQVIWAMGNHDSRAAMRTPLLGEPADDRPLARVHDVNGLRIIALDSTVPGFHHGELEGSQLRWLAGVLNEPAPHGTLLALHHPPVPSVQDLAVLVELRGQAQLARVLEGSDVRGIIAGHLHYSTAATCAGIPVSVASATCYTQDLSGPEGATRGRDGAQAYNMIHVYDDTVVHSVVPMGGGAAVGRQVSQGESRRLLAPAGVVIPEATNPGRSAVSAR</sequence>
<dbReference type="Proteomes" id="UP000523795">
    <property type="component" value="Unassembled WGS sequence"/>
</dbReference>
<name>A0ABX1JM63_9MICC</name>
<evidence type="ECO:0000256" key="1">
    <source>
        <dbReference type="ARBA" id="ARBA00022723"/>
    </source>
</evidence>
<dbReference type="EMBL" id="JAAZSR010000087">
    <property type="protein sequence ID" value="NKX50394.1"/>
    <property type="molecule type" value="Genomic_DNA"/>
</dbReference>
<dbReference type="InterPro" id="IPR029052">
    <property type="entry name" value="Metallo-depent_PP-like"/>
</dbReference>
<reference evidence="6 7" key="1">
    <citation type="submission" date="2020-04" db="EMBL/GenBank/DDBJ databases">
        <authorList>
            <person name="Liu S."/>
        </authorList>
    </citation>
    <scope>NUCLEOTIDE SEQUENCE [LARGE SCALE GENOMIC DNA]</scope>
    <source>
        <strain evidence="6 7">CGMCC 1.15091</strain>
    </source>
</reference>
<dbReference type="PANTHER" id="PTHR42988:SF2">
    <property type="entry name" value="CYCLIC NUCLEOTIDE PHOSPHODIESTERASE CBUA0032-RELATED"/>
    <property type="match status" value="1"/>
</dbReference>
<proteinExistence type="inferred from homology"/>
<dbReference type="SUPFAM" id="SSF56300">
    <property type="entry name" value="Metallo-dependent phosphatases"/>
    <property type="match status" value="1"/>
</dbReference>
<evidence type="ECO:0000259" key="5">
    <source>
        <dbReference type="Pfam" id="PF00149"/>
    </source>
</evidence>
<organism evidence="6 7">
    <name type="scientific">Arthrobacter deserti</name>
    <dbReference type="NCBI Taxonomy" id="1742687"/>
    <lineage>
        <taxon>Bacteria</taxon>
        <taxon>Bacillati</taxon>
        <taxon>Actinomycetota</taxon>
        <taxon>Actinomycetes</taxon>
        <taxon>Micrococcales</taxon>
        <taxon>Micrococcaceae</taxon>
        <taxon>Arthrobacter</taxon>
    </lineage>
</organism>
<keyword evidence="3" id="KW-0408">Iron</keyword>
<keyword evidence="1" id="KW-0479">Metal-binding</keyword>
<dbReference type="Gene3D" id="3.60.21.10">
    <property type="match status" value="1"/>
</dbReference>
<protein>
    <submittedName>
        <fullName evidence="6">Phosphodiesterase</fullName>
    </submittedName>
</protein>
<feature type="domain" description="Calcineurin-like phosphoesterase" evidence="5">
    <location>
        <begin position="15"/>
        <end position="209"/>
    </location>
</feature>
<keyword evidence="7" id="KW-1185">Reference proteome</keyword>
<comment type="caution">
    <text evidence="6">The sequence shown here is derived from an EMBL/GenBank/DDBJ whole genome shotgun (WGS) entry which is preliminary data.</text>
</comment>
<evidence type="ECO:0000256" key="3">
    <source>
        <dbReference type="ARBA" id="ARBA00023004"/>
    </source>
</evidence>
<evidence type="ECO:0000313" key="6">
    <source>
        <dbReference type="EMBL" id="NKX50394.1"/>
    </source>
</evidence>
<dbReference type="InterPro" id="IPR050884">
    <property type="entry name" value="CNP_phosphodiesterase-III"/>
</dbReference>
<evidence type="ECO:0000313" key="7">
    <source>
        <dbReference type="Proteomes" id="UP000523795"/>
    </source>
</evidence>
<evidence type="ECO:0000256" key="2">
    <source>
        <dbReference type="ARBA" id="ARBA00022801"/>
    </source>
</evidence>
<dbReference type="Pfam" id="PF00149">
    <property type="entry name" value="Metallophos"/>
    <property type="match status" value="1"/>
</dbReference>
<evidence type="ECO:0000256" key="4">
    <source>
        <dbReference type="ARBA" id="ARBA00025742"/>
    </source>
</evidence>
<comment type="similarity">
    <text evidence="4">Belongs to the cyclic nucleotide phosphodiesterase class-III family.</text>
</comment>
<dbReference type="PANTHER" id="PTHR42988">
    <property type="entry name" value="PHOSPHOHYDROLASE"/>
    <property type="match status" value="1"/>
</dbReference>
<dbReference type="InterPro" id="IPR026575">
    <property type="entry name" value="GpdQ/CpdA-like"/>
</dbReference>
<dbReference type="CDD" id="cd07402">
    <property type="entry name" value="MPP_GpdQ"/>
    <property type="match status" value="1"/>
</dbReference>
<dbReference type="InterPro" id="IPR004843">
    <property type="entry name" value="Calcineurin-like_PHP"/>
</dbReference>
<accession>A0ABX1JM63</accession>